<comment type="caution">
    <text evidence="3">The sequence shown here is derived from an EMBL/GenBank/DDBJ whole genome shotgun (WGS) entry which is preliminary data.</text>
</comment>
<proteinExistence type="predicted"/>
<dbReference type="Proteomes" id="UP000269198">
    <property type="component" value="Unassembled WGS sequence"/>
</dbReference>
<evidence type="ECO:0000313" key="3">
    <source>
        <dbReference type="EMBL" id="RNL87605.1"/>
    </source>
</evidence>
<dbReference type="InterPro" id="IPR013496">
    <property type="entry name" value="CHP02680"/>
</dbReference>
<feature type="region of interest" description="Disordered" evidence="2">
    <location>
        <begin position="440"/>
        <end position="474"/>
    </location>
</feature>
<dbReference type="SUPFAM" id="SSF52540">
    <property type="entry name" value="P-loop containing nucleoside triphosphate hydrolases"/>
    <property type="match status" value="1"/>
</dbReference>
<dbReference type="Gene3D" id="3.40.50.300">
    <property type="entry name" value="P-loop containing nucleotide triphosphate hydrolases"/>
    <property type="match status" value="1"/>
</dbReference>
<dbReference type="PANTHER" id="PTHR45615:SF80">
    <property type="entry name" value="GRIP DOMAIN-CONTAINING PROTEIN"/>
    <property type="match status" value="1"/>
</dbReference>
<feature type="compositionally biased region" description="Basic and acidic residues" evidence="2">
    <location>
        <begin position="449"/>
        <end position="474"/>
    </location>
</feature>
<dbReference type="Pfam" id="PF13558">
    <property type="entry name" value="SbcC_Walker_B"/>
    <property type="match status" value="1"/>
</dbReference>
<sequence length="1440" mass="158405">MSAPSDRFRPSRAGVINVWDYADEEFVFADGRLVLRGHNGSGKTKALEVLFPFVLDGVADARRLDPFSGENRTMKSNLLYRGQEAEYGYVWMEFARGGPTGTETVTAVIGLRAHRHQDGVRSSFYVTHRRLGVDFGLLAPDGRPLTEKQLRASLEPGAFTRTAAEYRDALDTQLFGLGRERYTQLLDLLLALRRPLLAKDLNPDRVSATLTSGLSPVHENLVTQAARDFENLAEVQQQFDDVSAADTAVRAFLADYTEYLRLNATSQLRRVREARRTAAGHAHKIAEASADLRAARREREQATEEQRHADTELEGLRRQLAALKQDDAYRAHGEIELQRGQLATAKEEITRETERLERVDDHIRQLETEADEAEERLDELRASVDRNARALLDAAELAGIDNDGDGPVDTGEDLPTTAKARARARRDDVAAVSAELQSVRQAEQQRATAETKLEQAREATTEREREAEDAEQRLAGERARAREALGTWVERWTSGSDPVAAPEDGQALTETLDRVGEPKTPTLAEVFSRRTQDRRDGVAARREQAKAQSARIAEERERLGRERDEVAAERDDAPAANDLRTADRSDRPGAPLWQLVRFADSVDDETAAGIEGALYGAGLLTAWVHPEPEHTRAAVAAAEADGYLRATGGVQGPSLADVLLPEEQDLVPRQTVIDVLASIALAEEGEELLDPGTSRHPVVTPRAQFSYGPHLGARPKPAPEYIGATNRAHRRRARLETYDSAIAELTRRQSEADAELERLGALLTDFHHAREELPSPEPVLTAVHQVAQAATLLRAARDTQEQRRGDLDASVAEVDARGRRLRQVATERAMPATAEGVDTVAGAVDDFAATAERLHGERARSAAGERDLVERRTAIARQRERHNEDSAALEAKKRDHRAAEEEFTAREHAMGASVREVLTQVTEIEEQRIPQARTRVRDAERRTSQEHDRAVRAETVVESQREALGEALGHLFERAQTFAPYAHGELRPLLGVSTELAWPAGAEWPEPREAATALAGALTDPDPGNAPDPAGRVTAVLPDGVAELLDTFGDELGAAERTVSENALKNASSTMSTALRTFQEALDSCSGDYRLDHDPTGVVTVHVHDEAGRSPVAAFARRIADRVEEQGQLLEERERTVLEDELLSGLAQQIHDRVLTARDLVAQMNRDTRSRPMSSGTQIGIRWGRSDRLSDNQRAAASLLERDARGLGPSGLAELRGLLREMIRDYRATHPRATYRQALAEVLDYRAWYTFELRLAVPGQSEVKLTKAKHEEMSGGEKSAAIHLPLFAAANALYGSARPSCPRVIALDEAFAGIDDRYKPELLGLTVTFELDLFMTGHDLWVHYDTVPMAAHYDMHHDKSAHAVSAMLMLWDGEATVDADAGFAGNEELATSLLGITPRRYVPDSDEGTLLAAPVGDDNGGEHEDRAGIEVPPDTVGDPA</sequence>
<name>A0A3N0EI88_9ACTN</name>
<feature type="region of interest" description="Disordered" evidence="2">
    <location>
        <begin position="1406"/>
        <end position="1440"/>
    </location>
</feature>
<feature type="region of interest" description="Disordered" evidence="2">
    <location>
        <begin position="931"/>
        <end position="953"/>
    </location>
</feature>
<feature type="compositionally biased region" description="Basic and acidic residues" evidence="2">
    <location>
        <begin position="531"/>
        <end position="545"/>
    </location>
</feature>
<keyword evidence="1" id="KW-0175">Coiled coil</keyword>
<evidence type="ECO:0000313" key="4">
    <source>
        <dbReference type="Proteomes" id="UP000269198"/>
    </source>
</evidence>
<feature type="compositionally biased region" description="Basic and acidic residues" evidence="2">
    <location>
        <begin position="552"/>
        <end position="573"/>
    </location>
</feature>
<feature type="region of interest" description="Disordered" evidence="2">
    <location>
        <begin position="531"/>
        <end position="586"/>
    </location>
</feature>
<feature type="coiled-coil region" evidence="1">
    <location>
        <begin position="735"/>
        <end position="762"/>
    </location>
</feature>
<dbReference type="RefSeq" id="WP_123199470.1">
    <property type="nucleotide sequence ID" value="NZ_RJMB01000001.1"/>
</dbReference>
<evidence type="ECO:0000256" key="1">
    <source>
        <dbReference type="SAM" id="Coils"/>
    </source>
</evidence>
<gene>
    <name evidence="3" type="ORF">EFW17_02015</name>
</gene>
<organism evidence="3 4">
    <name type="scientific">Halostreptopolyspora alba</name>
    <dbReference type="NCBI Taxonomy" id="2487137"/>
    <lineage>
        <taxon>Bacteria</taxon>
        <taxon>Bacillati</taxon>
        <taxon>Actinomycetota</taxon>
        <taxon>Actinomycetes</taxon>
        <taxon>Streptosporangiales</taxon>
        <taxon>Nocardiopsidaceae</taxon>
        <taxon>Halostreptopolyspora</taxon>
    </lineage>
</organism>
<feature type="coiled-coil region" evidence="1">
    <location>
        <begin position="285"/>
        <end position="390"/>
    </location>
</feature>
<accession>A0A3N0EI88</accession>
<reference evidence="3 4" key="1">
    <citation type="submission" date="2018-11" db="EMBL/GenBank/DDBJ databases">
        <title>The genome draft of YIM 96095.</title>
        <authorList>
            <person name="Tang S.-K."/>
            <person name="Chunyu W.-X."/>
            <person name="Feng Y.-Z."/>
        </authorList>
    </citation>
    <scope>NUCLEOTIDE SEQUENCE [LARGE SCALE GENOMIC DNA]</scope>
    <source>
        <strain evidence="3 4">YIM 96095</strain>
    </source>
</reference>
<dbReference type="PANTHER" id="PTHR45615">
    <property type="entry name" value="MYOSIN HEAVY CHAIN, NON-MUSCLE"/>
    <property type="match status" value="1"/>
</dbReference>
<dbReference type="OrthoDB" id="8527901at2"/>
<dbReference type="NCBIfam" id="TIGR02680">
    <property type="entry name" value="TIGR02680 family protein"/>
    <property type="match status" value="1"/>
</dbReference>
<evidence type="ECO:0000256" key="2">
    <source>
        <dbReference type="SAM" id="MobiDB-lite"/>
    </source>
</evidence>
<protein>
    <submittedName>
        <fullName evidence="3">TIGR02680 family protein</fullName>
    </submittedName>
</protein>
<dbReference type="InterPro" id="IPR027417">
    <property type="entry name" value="P-loop_NTPase"/>
</dbReference>
<dbReference type="EMBL" id="RJMB01000001">
    <property type="protein sequence ID" value="RNL87605.1"/>
    <property type="molecule type" value="Genomic_DNA"/>
</dbReference>
<feature type="compositionally biased region" description="Basic and acidic residues" evidence="2">
    <location>
        <begin position="935"/>
        <end position="952"/>
    </location>
</feature>
<keyword evidence="4" id="KW-1185">Reference proteome</keyword>